<proteinExistence type="predicted"/>
<keyword evidence="3" id="KW-1185">Reference proteome</keyword>
<gene>
    <name evidence="2" type="ORF">ACFQ11_07980</name>
</gene>
<accession>A0ABW3EJ87</accession>
<dbReference type="GO" id="GO:0016787">
    <property type="term" value="F:hydrolase activity"/>
    <property type="evidence" value="ECO:0007669"/>
    <property type="project" value="UniProtKB-KW"/>
</dbReference>
<dbReference type="PROSITE" id="PS51318">
    <property type="entry name" value="TAT"/>
    <property type="match status" value="1"/>
</dbReference>
<dbReference type="EMBL" id="JBHTJA010000010">
    <property type="protein sequence ID" value="MFD0900326.1"/>
    <property type="molecule type" value="Genomic_DNA"/>
</dbReference>
<evidence type="ECO:0000259" key="1">
    <source>
        <dbReference type="Pfam" id="PF00561"/>
    </source>
</evidence>
<organism evidence="2 3">
    <name type="scientific">Actinomadura sediminis</name>
    <dbReference type="NCBI Taxonomy" id="1038904"/>
    <lineage>
        <taxon>Bacteria</taxon>
        <taxon>Bacillati</taxon>
        <taxon>Actinomycetota</taxon>
        <taxon>Actinomycetes</taxon>
        <taxon>Streptosporangiales</taxon>
        <taxon>Thermomonosporaceae</taxon>
        <taxon>Actinomadura</taxon>
    </lineage>
</organism>
<keyword evidence="2" id="KW-0378">Hydrolase</keyword>
<evidence type="ECO:0000313" key="2">
    <source>
        <dbReference type="EMBL" id="MFD0900326.1"/>
    </source>
</evidence>
<sequence>MSQDEPTASREREAARPVRVRRRNWLRGGMCAIGAAAVMLLGAAGTAAVPAAASPAASETAPLPGFHHGRVAVDGGYLHYVRGGSGPALVLLHGWPETWWEWHKVMPELAKNHTVVAFDLPGLGRSSVPPDGYDAATVAARVHQGVAGIGLDRVGILAHDLGVLVGYAYARDFPDGVSRIAVLDSPLNAFGLEQAYGLSWHFQFNQTAKPVPENIIDDAEHVRTYLGWLFGSARHPGRIDQERYFRAYSAPDRRSAGFEYYRAFPENAADNRANAHRKLTMPVLAMGAQYAFGPAVAESFRAVATDVRQVVAPDSGHWIPEENAGFLRACATLFFGPEPQEPPAGDLASCAP</sequence>
<dbReference type="InterPro" id="IPR029058">
    <property type="entry name" value="AB_hydrolase_fold"/>
</dbReference>
<dbReference type="InterPro" id="IPR000073">
    <property type="entry name" value="AB_hydrolase_1"/>
</dbReference>
<dbReference type="InterPro" id="IPR006311">
    <property type="entry name" value="TAT_signal"/>
</dbReference>
<dbReference type="Proteomes" id="UP001596972">
    <property type="component" value="Unassembled WGS sequence"/>
</dbReference>
<evidence type="ECO:0000313" key="3">
    <source>
        <dbReference type="Proteomes" id="UP001596972"/>
    </source>
</evidence>
<dbReference type="Gene3D" id="3.40.50.1820">
    <property type="entry name" value="alpha/beta hydrolase"/>
    <property type="match status" value="1"/>
</dbReference>
<reference evidence="3" key="1">
    <citation type="journal article" date="2019" name="Int. J. Syst. Evol. Microbiol.">
        <title>The Global Catalogue of Microorganisms (GCM) 10K type strain sequencing project: providing services to taxonomists for standard genome sequencing and annotation.</title>
        <authorList>
            <consortium name="The Broad Institute Genomics Platform"/>
            <consortium name="The Broad Institute Genome Sequencing Center for Infectious Disease"/>
            <person name="Wu L."/>
            <person name="Ma J."/>
        </authorList>
    </citation>
    <scope>NUCLEOTIDE SEQUENCE [LARGE SCALE GENOMIC DNA]</scope>
    <source>
        <strain evidence="3">JCM 31202</strain>
    </source>
</reference>
<dbReference type="Pfam" id="PF00561">
    <property type="entry name" value="Abhydrolase_1"/>
    <property type="match status" value="1"/>
</dbReference>
<dbReference type="RefSeq" id="WP_378297297.1">
    <property type="nucleotide sequence ID" value="NZ_JBHTJA010000010.1"/>
</dbReference>
<dbReference type="PANTHER" id="PTHR43329">
    <property type="entry name" value="EPOXIDE HYDROLASE"/>
    <property type="match status" value="1"/>
</dbReference>
<protein>
    <submittedName>
        <fullName evidence="2">Alpha/beta fold hydrolase</fullName>
    </submittedName>
</protein>
<name>A0ABW3EJ87_9ACTN</name>
<comment type="caution">
    <text evidence="2">The sequence shown here is derived from an EMBL/GenBank/DDBJ whole genome shotgun (WGS) entry which is preliminary data.</text>
</comment>
<feature type="domain" description="AB hydrolase-1" evidence="1">
    <location>
        <begin position="87"/>
        <end position="323"/>
    </location>
</feature>
<dbReference type="SUPFAM" id="SSF53474">
    <property type="entry name" value="alpha/beta-Hydrolases"/>
    <property type="match status" value="1"/>
</dbReference>